<dbReference type="EMBL" id="AEQP01000022">
    <property type="protein sequence ID" value="EFV93918.1"/>
    <property type="molecule type" value="Genomic_DNA"/>
</dbReference>
<dbReference type="GO" id="GO:0016706">
    <property type="term" value="F:2-oxoglutarate-dependent dioxygenase activity"/>
    <property type="evidence" value="ECO:0007669"/>
    <property type="project" value="UniProtKB-ARBA"/>
</dbReference>
<dbReference type="Pfam" id="PF05721">
    <property type="entry name" value="PhyH"/>
    <property type="match status" value="1"/>
</dbReference>
<organism evidence="1 2">
    <name type="scientific">Lautropia mirabilis ATCC 51599</name>
    <dbReference type="NCBI Taxonomy" id="887898"/>
    <lineage>
        <taxon>Bacteria</taxon>
        <taxon>Pseudomonadati</taxon>
        <taxon>Pseudomonadota</taxon>
        <taxon>Betaproteobacteria</taxon>
        <taxon>Burkholderiales</taxon>
        <taxon>Burkholderiaceae</taxon>
        <taxon>Lautropia</taxon>
    </lineage>
</organism>
<evidence type="ECO:0000313" key="2">
    <source>
        <dbReference type="Proteomes" id="UP000011021"/>
    </source>
</evidence>
<comment type="caution">
    <text evidence="1">The sequence shown here is derived from an EMBL/GenBank/DDBJ whole genome shotgun (WGS) entry which is preliminary data.</text>
</comment>
<name>E7RZB9_9BURK</name>
<dbReference type="eggNOG" id="COG5285">
    <property type="taxonomic scope" value="Bacteria"/>
</dbReference>
<evidence type="ECO:0000313" key="1">
    <source>
        <dbReference type="EMBL" id="EFV93918.1"/>
    </source>
</evidence>
<protein>
    <submittedName>
        <fullName evidence="1">Phytanoyl-CoA dioxygenase (PhyH)</fullName>
    </submittedName>
</protein>
<dbReference type="InterPro" id="IPR008775">
    <property type="entry name" value="Phytyl_CoA_dOase-like"/>
</dbReference>
<reference evidence="1 2" key="1">
    <citation type="submission" date="2010-12" db="EMBL/GenBank/DDBJ databases">
        <authorList>
            <person name="Muzny D."/>
            <person name="Qin X."/>
            <person name="Deng J."/>
            <person name="Jiang H."/>
            <person name="Liu Y."/>
            <person name="Qu J."/>
            <person name="Song X.-Z."/>
            <person name="Zhang L."/>
            <person name="Thornton R."/>
            <person name="Coyle M."/>
            <person name="Francisco L."/>
            <person name="Jackson L."/>
            <person name="Javaid M."/>
            <person name="Korchina V."/>
            <person name="Kovar C."/>
            <person name="Mata R."/>
            <person name="Mathew T."/>
            <person name="Ngo R."/>
            <person name="Nguyen L."/>
            <person name="Nguyen N."/>
            <person name="Okwuonu G."/>
            <person name="Ongeri F."/>
            <person name="Pham C."/>
            <person name="Simmons D."/>
            <person name="Wilczek-Boney K."/>
            <person name="Hale W."/>
            <person name="Jakkamsetti A."/>
            <person name="Pham P."/>
            <person name="Ruth R."/>
            <person name="San Lucas F."/>
            <person name="Warren J."/>
            <person name="Zhang J."/>
            <person name="Zhao Z."/>
            <person name="Zhou C."/>
            <person name="Zhu D."/>
            <person name="Lee S."/>
            <person name="Bess C."/>
            <person name="Blankenburg K."/>
            <person name="Forbes L."/>
            <person name="Fu Q."/>
            <person name="Gubbala S."/>
            <person name="Hirani K."/>
            <person name="Jayaseelan J.C."/>
            <person name="Lara F."/>
            <person name="Munidasa M."/>
            <person name="Palculict T."/>
            <person name="Patil S."/>
            <person name="Pu L.-L."/>
            <person name="Saada N."/>
            <person name="Tang L."/>
            <person name="Weissenberger G."/>
            <person name="Zhu Y."/>
            <person name="Hemphill L."/>
            <person name="Shang Y."/>
            <person name="Youmans B."/>
            <person name="Ayvaz T."/>
            <person name="Ross M."/>
            <person name="Santibanez J."/>
            <person name="Aqrawi P."/>
            <person name="Gross S."/>
            <person name="Joshi V."/>
            <person name="Fowler G."/>
            <person name="Nazareth L."/>
            <person name="Reid J."/>
            <person name="Worley K."/>
            <person name="Petrosino J."/>
            <person name="Highlander S."/>
            <person name="Gibbs R."/>
        </authorList>
    </citation>
    <scope>NUCLEOTIDE SEQUENCE [LARGE SCALE GENOMIC DNA]</scope>
    <source>
        <strain evidence="1 2">ATCC 51599</strain>
    </source>
</reference>
<accession>E7RZB9</accession>
<keyword evidence="1" id="KW-0560">Oxidoreductase</keyword>
<keyword evidence="2" id="KW-1185">Reference proteome</keyword>
<sequence length="254" mass="28402">MEAPNTLDAARRQFQGDDYAVIPDVWTKAEVQQAIDALDALVDDIRTHPLRWQEHVVWQSDVPERQLTGIPQALRAAAATQPYIIGDLASHSVVLRRMILDERCRRMAEALLDTESVCHFSNATIRAANGGCACNWHRDWPNSYCTTHTGRQLRILICLDGMHAEQGATRIIRGSQHWNEQQFNTWKQEEHPWDETGHAVTCSPGSVVVLGSRIVHGAGNNLSAVPRRNLIAQWGAQKDLICAQVFESVLGLTD</sequence>
<dbReference type="GO" id="GO:0005506">
    <property type="term" value="F:iron ion binding"/>
    <property type="evidence" value="ECO:0007669"/>
    <property type="project" value="UniProtKB-ARBA"/>
</dbReference>
<dbReference type="HOGENOM" id="CLU_1093245_0_0_4"/>
<keyword evidence="1" id="KW-0223">Dioxygenase</keyword>
<dbReference type="RefSeq" id="WP_005674408.1">
    <property type="nucleotide sequence ID" value="NZ_CP146288.1"/>
</dbReference>
<proteinExistence type="predicted"/>
<dbReference type="Proteomes" id="UP000011021">
    <property type="component" value="Unassembled WGS sequence"/>
</dbReference>
<dbReference type="SUPFAM" id="SSF51197">
    <property type="entry name" value="Clavaminate synthase-like"/>
    <property type="match status" value="1"/>
</dbReference>
<dbReference type="PANTHER" id="PTHR20883:SF46">
    <property type="entry name" value="PHYTANOYL-COA HYDROXYLASE"/>
    <property type="match status" value="1"/>
</dbReference>
<dbReference type="Gene3D" id="2.60.120.620">
    <property type="entry name" value="q2cbj1_9rhob like domain"/>
    <property type="match status" value="1"/>
</dbReference>
<gene>
    <name evidence="1" type="ORF">HMPREF0551_2033</name>
</gene>
<dbReference type="PANTHER" id="PTHR20883">
    <property type="entry name" value="PHYTANOYL-COA DIOXYGENASE DOMAIN CONTAINING 1"/>
    <property type="match status" value="1"/>
</dbReference>
<dbReference type="AlphaFoldDB" id="E7RZB9"/>
<dbReference type="STRING" id="887898.HMPREF0551_2033"/>